<accession>C0ZB59</accession>
<dbReference type="HOGENOM" id="CLU_191206_0_0_9"/>
<protein>
    <recommendedName>
        <fullName evidence="3">DUF4177 domain-containing protein</fullName>
    </recommendedName>
</protein>
<name>C0ZB59_BREBN</name>
<dbReference type="Proteomes" id="UP000001877">
    <property type="component" value="Chromosome"/>
</dbReference>
<proteinExistence type="predicted"/>
<dbReference type="AlphaFoldDB" id="C0ZB59"/>
<reference evidence="1 2" key="1">
    <citation type="submission" date="2005-03" db="EMBL/GenBank/DDBJ databases">
        <title>Brevibacillus brevis strain 47, complete genome.</title>
        <authorList>
            <person name="Hosoyama A."/>
            <person name="Yamada R."/>
            <person name="Hongo Y."/>
            <person name="Terui Y."/>
            <person name="Ankai A."/>
            <person name="Masuyama W."/>
            <person name="Sekiguchi M."/>
            <person name="Takeda T."/>
            <person name="Asano K."/>
            <person name="Ohji S."/>
            <person name="Ichikawa N."/>
            <person name="Narita S."/>
            <person name="Aoki N."/>
            <person name="Miura H."/>
            <person name="Matsushita S."/>
            <person name="Sekigawa T."/>
            <person name="Yamagata H."/>
            <person name="Yoshikawa H."/>
            <person name="Udaka S."/>
            <person name="Tanikawa S."/>
            <person name="Fujita N."/>
        </authorList>
    </citation>
    <scope>NUCLEOTIDE SEQUENCE [LARGE SCALE GENOMIC DNA]</scope>
    <source>
        <strain evidence="2">47 / JCM 6285 / NBRC 100599</strain>
    </source>
</reference>
<gene>
    <name evidence="1" type="ordered locus">BBR47_20410</name>
</gene>
<dbReference type="KEGG" id="bbe:BBR47_20410"/>
<evidence type="ECO:0000313" key="2">
    <source>
        <dbReference type="Proteomes" id="UP000001877"/>
    </source>
</evidence>
<evidence type="ECO:0008006" key="3">
    <source>
        <dbReference type="Google" id="ProtNLM"/>
    </source>
</evidence>
<keyword evidence="2" id="KW-1185">Reference proteome</keyword>
<dbReference type="EMBL" id="AP008955">
    <property type="protein sequence ID" value="BAH43018.1"/>
    <property type="molecule type" value="Genomic_DNA"/>
</dbReference>
<organism evidence="1 2">
    <name type="scientific">Brevibacillus brevis (strain 47 / JCM 6285 / NBRC 100599)</name>
    <dbReference type="NCBI Taxonomy" id="358681"/>
    <lineage>
        <taxon>Bacteria</taxon>
        <taxon>Bacillati</taxon>
        <taxon>Bacillota</taxon>
        <taxon>Bacilli</taxon>
        <taxon>Bacillales</taxon>
        <taxon>Paenibacillaceae</taxon>
        <taxon>Brevibacillus</taxon>
    </lineage>
</organism>
<evidence type="ECO:0000313" key="1">
    <source>
        <dbReference type="EMBL" id="BAH43018.1"/>
    </source>
</evidence>
<dbReference type="eggNOG" id="ENOG50331JW">
    <property type="taxonomic scope" value="Bacteria"/>
</dbReference>
<dbReference type="STRING" id="358681.BBR47_20410"/>
<dbReference type="Pfam" id="PF13783">
    <property type="entry name" value="DUF4177"/>
    <property type="match status" value="1"/>
</dbReference>
<dbReference type="InterPro" id="IPR025234">
    <property type="entry name" value="YjzH-like"/>
</dbReference>
<sequence>MQLFPLVARIKRETIQAGGKNMFEYKFVRVELSSFRRQPKEDYQTVVHEHAKEGWRLVQIFAPSIGGDGIAKYFELIFEKPIS</sequence>